<gene>
    <name evidence="13" type="ORF">BCR36DRAFT_303177</name>
</gene>
<evidence type="ECO:0000256" key="5">
    <source>
        <dbReference type="ARBA" id="ARBA00022679"/>
    </source>
</evidence>
<dbReference type="Proteomes" id="UP000193719">
    <property type="component" value="Unassembled WGS sequence"/>
</dbReference>
<comment type="catalytic activity">
    <reaction evidence="9">
        <text>L-threonyl-[protein] + ATP = O-phospho-L-threonyl-[protein] + ADP + H(+)</text>
        <dbReference type="Rhea" id="RHEA:46608"/>
        <dbReference type="Rhea" id="RHEA-COMP:11060"/>
        <dbReference type="Rhea" id="RHEA-COMP:11605"/>
        <dbReference type="ChEBI" id="CHEBI:15378"/>
        <dbReference type="ChEBI" id="CHEBI:30013"/>
        <dbReference type="ChEBI" id="CHEBI:30616"/>
        <dbReference type="ChEBI" id="CHEBI:61977"/>
        <dbReference type="ChEBI" id="CHEBI:456216"/>
        <dbReference type="EC" id="2.7.11.1"/>
    </reaction>
</comment>
<proteinExistence type="inferred from homology"/>
<evidence type="ECO:0000256" key="9">
    <source>
        <dbReference type="ARBA" id="ARBA00047899"/>
    </source>
</evidence>
<evidence type="ECO:0000256" key="6">
    <source>
        <dbReference type="ARBA" id="ARBA00022723"/>
    </source>
</evidence>
<evidence type="ECO:0000259" key="12">
    <source>
        <dbReference type="PROSITE" id="PS50030"/>
    </source>
</evidence>
<dbReference type="STRING" id="1754191.A0A1Y1UZ46"/>
<protein>
    <recommendedName>
        <fullName evidence="3">non-specific serine/threonine protein kinase</fullName>
        <ecNumber evidence="3">2.7.11.1</ecNumber>
    </recommendedName>
</protein>
<keyword evidence="5" id="KW-0808">Transferase</keyword>
<feature type="compositionally biased region" description="Basic and acidic residues" evidence="11">
    <location>
        <begin position="163"/>
        <end position="173"/>
    </location>
</feature>
<name>A0A1Y1UZ46_9FUNG</name>
<evidence type="ECO:0000313" key="13">
    <source>
        <dbReference type="EMBL" id="ORX43824.1"/>
    </source>
</evidence>
<dbReference type="EC" id="2.7.11.1" evidence="3"/>
<evidence type="ECO:0000256" key="7">
    <source>
        <dbReference type="ARBA" id="ARBA00022777"/>
    </source>
</evidence>
<accession>A0A1Y1UZ46</accession>
<feature type="domain" description="UBA" evidence="12">
    <location>
        <begin position="36"/>
        <end position="77"/>
    </location>
</feature>
<keyword evidence="7" id="KW-0418">Kinase</keyword>
<dbReference type="InterPro" id="IPR048622">
    <property type="entry name" value="BRSK1_2-like_UBA"/>
</dbReference>
<dbReference type="GO" id="GO:0004674">
    <property type="term" value="F:protein serine/threonine kinase activity"/>
    <property type="evidence" value="ECO:0007669"/>
    <property type="project" value="UniProtKB-KW"/>
</dbReference>
<reference evidence="13 14" key="2">
    <citation type="submission" date="2016-08" db="EMBL/GenBank/DDBJ databases">
        <title>Pervasive Adenine N6-methylation of Active Genes in Fungi.</title>
        <authorList>
            <consortium name="DOE Joint Genome Institute"/>
            <person name="Mondo S.J."/>
            <person name="Dannebaum R.O."/>
            <person name="Kuo R.C."/>
            <person name="Labutti K."/>
            <person name="Haridas S."/>
            <person name="Kuo A."/>
            <person name="Salamov A."/>
            <person name="Ahrendt S.R."/>
            <person name="Lipzen A."/>
            <person name="Sullivan W."/>
            <person name="Andreopoulos W.B."/>
            <person name="Clum A."/>
            <person name="Lindquist E."/>
            <person name="Daum C."/>
            <person name="Ramamoorthy G.K."/>
            <person name="Gryganskyi A."/>
            <person name="Culley D."/>
            <person name="Magnuson J.K."/>
            <person name="James T.Y."/>
            <person name="O'Malley M.A."/>
            <person name="Stajich J.E."/>
            <person name="Spatafora J.W."/>
            <person name="Visel A."/>
            <person name="Grigoriev I.V."/>
        </authorList>
    </citation>
    <scope>NUCLEOTIDE SEQUENCE [LARGE SCALE GENOMIC DNA]</scope>
    <source>
        <strain evidence="14">finn</strain>
    </source>
</reference>
<dbReference type="GO" id="GO:0046872">
    <property type="term" value="F:metal ion binding"/>
    <property type="evidence" value="ECO:0007669"/>
    <property type="project" value="UniProtKB-KW"/>
</dbReference>
<keyword evidence="4" id="KW-0723">Serine/threonine-protein kinase</keyword>
<reference evidence="13 14" key="1">
    <citation type="submission" date="2016-08" db="EMBL/GenBank/DDBJ databases">
        <title>Genomes of anaerobic fungi encode conserved fungal cellulosomes for biomass hydrolysis.</title>
        <authorList>
            <consortium name="DOE Joint Genome Institute"/>
            <person name="Haitjema C.H."/>
            <person name="Gilmore S.P."/>
            <person name="Henske J.K."/>
            <person name="Solomon K.V."/>
            <person name="De Groot R."/>
            <person name="Kuo A."/>
            <person name="Mondo S.J."/>
            <person name="Salamov A.A."/>
            <person name="Labutti K."/>
            <person name="Zhao Z."/>
            <person name="Chiniquy J."/>
            <person name="Barry K."/>
            <person name="Brewer H.M."/>
            <person name="Purvine S.O."/>
            <person name="Wright A.T."/>
            <person name="Boxma B."/>
            <person name="Van Alen T."/>
            <person name="Hackstein J.H."/>
            <person name="Baker S.E."/>
            <person name="Grigoriev I.V."/>
            <person name="O'Malley M.A."/>
        </authorList>
    </citation>
    <scope>NUCLEOTIDE SEQUENCE [LARGE SCALE GENOMIC DNA]</scope>
    <source>
        <strain evidence="14">finn</strain>
    </source>
</reference>
<sequence length="290" mass="32617">MSEIMKHPWFTSIPPKAPYLAAALESVGDTAFNPDMLDEEILKSLHLIGWGDEEQLKEKLSNNESNFEKVFYALLLQRKTNFFENYDINKLTEWDIEGGPRRRTESYNSLLTDRNAKDIYKSSDTLISSPISSTVSSSCSNVTPSYRSDSPSRSSVSTSNVKGLEKQTSREELIKRQQKNAVHVNSPLATNLVNNNNIDNSEKPSVPQEHASLSPGEKELKHHVSNGNVYNNINISTEELNNNNGGKPKPLQINIPKLDEIKSGGNRMNLNLQVGTPRFHRRKGNIHIIF</sequence>
<keyword evidence="14" id="KW-1185">Reference proteome</keyword>
<dbReference type="PROSITE" id="PS50030">
    <property type="entry name" value="UBA"/>
    <property type="match status" value="1"/>
</dbReference>
<evidence type="ECO:0000256" key="2">
    <source>
        <dbReference type="ARBA" id="ARBA00006234"/>
    </source>
</evidence>
<feature type="region of interest" description="Disordered" evidence="11">
    <location>
        <begin position="129"/>
        <end position="173"/>
    </location>
</feature>
<evidence type="ECO:0000256" key="4">
    <source>
        <dbReference type="ARBA" id="ARBA00022527"/>
    </source>
</evidence>
<comment type="catalytic activity">
    <reaction evidence="10">
        <text>L-seryl-[protein] + ATP = O-phospho-L-seryl-[protein] + ADP + H(+)</text>
        <dbReference type="Rhea" id="RHEA:17989"/>
        <dbReference type="Rhea" id="RHEA-COMP:9863"/>
        <dbReference type="Rhea" id="RHEA-COMP:11604"/>
        <dbReference type="ChEBI" id="CHEBI:15378"/>
        <dbReference type="ChEBI" id="CHEBI:29999"/>
        <dbReference type="ChEBI" id="CHEBI:30616"/>
        <dbReference type="ChEBI" id="CHEBI:83421"/>
        <dbReference type="ChEBI" id="CHEBI:456216"/>
        <dbReference type="EC" id="2.7.11.1"/>
    </reaction>
</comment>
<feature type="region of interest" description="Disordered" evidence="11">
    <location>
        <begin position="191"/>
        <end position="219"/>
    </location>
</feature>
<comment type="cofactor">
    <cofactor evidence="1">
        <name>Mg(2+)</name>
        <dbReference type="ChEBI" id="CHEBI:18420"/>
    </cofactor>
</comment>
<organism evidence="13 14">
    <name type="scientific">Piromyces finnis</name>
    <dbReference type="NCBI Taxonomy" id="1754191"/>
    <lineage>
        <taxon>Eukaryota</taxon>
        <taxon>Fungi</taxon>
        <taxon>Fungi incertae sedis</taxon>
        <taxon>Chytridiomycota</taxon>
        <taxon>Chytridiomycota incertae sedis</taxon>
        <taxon>Neocallimastigomycetes</taxon>
        <taxon>Neocallimastigales</taxon>
        <taxon>Neocallimastigaceae</taxon>
        <taxon>Piromyces</taxon>
    </lineage>
</organism>
<feature type="compositionally biased region" description="Low complexity" evidence="11">
    <location>
        <begin position="129"/>
        <end position="159"/>
    </location>
</feature>
<dbReference type="AlphaFoldDB" id="A0A1Y1UZ46"/>
<keyword evidence="8" id="KW-0460">Magnesium</keyword>
<evidence type="ECO:0000256" key="1">
    <source>
        <dbReference type="ARBA" id="ARBA00001946"/>
    </source>
</evidence>
<evidence type="ECO:0000313" key="14">
    <source>
        <dbReference type="Proteomes" id="UP000193719"/>
    </source>
</evidence>
<evidence type="ECO:0000256" key="10">
    <source>
        <dbReference type="ARBA" id="ARBA00048679"/>
    </source>
</evidence>
<evidence type="ECO:0000256" key="3">
    <source>
        <dbReference type="ARBA" id="ARBA00012513"/>
    </source>
</evidence>
<dbReference type="EMBL" id="MCFH01000050">
    <property type="protein sequence ID" value="ORX43824.1"/>
    <property type="molecule type" value="Genomic_DNA"/>
</dbReference>
<dbReference type="Pfam" id="PF21115">
    <property type="entry name" value="UBA_BRSK"/>
    <property type="match status" value="1"/>
</dbReference>
<dbReference type="OrthoDB" id="2125547at2759"/>
<comment type="caution">
    <text evidence="13">The sequence shown here is derived from an EMBL/GenBank/DDBJ whole genome shotgun (WGS) entry which is preliminary data.</text>
</comment>
<evidence type="ECO:0000256" key="8">
    <source>
        <dbReference type="ARBA" id="ARBA00022842"/>
    </source>
</evidence>
<evidence type="ECO:0000256" key="11">
    <source>
        <dbReference type="SAM" id="MobiDB-lite"/>
    </source>
</evidence>
<keyword evidence="6" id="KW-0479">Metal-binding</keyword>
<comment type="similarity">
    <text evidence="2">Belongs to the protein kinase superfamily. CAMK Ser/Thr protein kinase family. SNF1 subfamily.</text>
</comment>
<dbReference type="InterPro" id="IPR015940">
    <property type="entry name" value="UBA"/>
</dbReference>